<feature type="transmembrane region" description="Helical" evidence="2">
    <location>
        <begin position="12"/>
        <end position="31"/>
    </location>
</feature>
<evidence type="ECO:0000256" key="1">
    <source>
        <dbReference type="SAM" id="MobiDB-lite"/>
    </source>
</evidence>
<proteinExistence type="predicted"/>
<accession>A0A6J4TH82</accession>
<dbReference type="EMBL" id="CADCVU010000228">
    <property type="protein sequence ID" value="CAA9523366.1"/>
    <property type="molecule type" value="Genomic_DNA"/>
</dbReference>
<reference evidence="3" key="1">
    <citation type="submission" date="2020-02" db="EMBL/GenBank/DDBJ databases">
        <authorList>
            <person name="Meier V. D."/>
        </authorList>
    </citation>
    <scope>NUCLEOTIDE SEQUENCE</scope>
    <source>
        <strain evidence="3">AVDCRST_MAG45</strain>
    </source>
</reference>
<feature type="compositionally biased region" description="Basic and acidic residues" evidence="1">
    <location>
        <begin position="133"/>
        <end position="162"/>
    </location>
</feature>
<feature type="transmembrane region" description="Helical" evidence="2">
    <location>
        <begin position="43"/>
        <end position="62"/>
    </location>
</feature>
<name>A0A6J4TH82_9ACTN</name>
<keyword evidence="2" id="KW-1133">Transmembrane helix</keyword>
<feature type="compositionally biased region" description="Basic and acidic residues" evidence="1">
    <location>
        <begin position="207"/>
        <end position="227"/>
    </location>
</feature>
<sequence length="227" mass="24275">MDLKSLSLGEKIAAGSGAVFFVALFLSWLEALTAWELFDIVDVLLALLALVAVALPLAKAAGAALPIRPSNKAILTRIGVIVLTVTVAFFLEGADRGVGIFLAVLAAVGMLYGAVTTPGDDAPPRRRDRPRRPRVESDLEEPPPRTESWRGGARDTEDRGSEEVGAGARRPADGATDPGAGSPQPAPRSEERPPRPSSFEAIEFDPEPERTETRRRRPPEDPPAADR</sequence>
<feature type="transmembrane region" description="Helical" evidence="2">
    <location>
        <begin position="74"/>
        <end position="91"/>
    </location>
</feature>
<organism evidence="3">
    <name type="scientific">uncultured Solirubrobacterales bacterium</name>
    <dbReference type="NCBI Taxonomy" id="768556"/>
    <lineage>
        <taxon>Bacteria</taxon>
        <taxon>Bacillati</taxon>
        <taxon>Actinomycetota</taxon>
        <taxon>Thermoleophilia</taxon>
        <taxon>Solirubrobacterales</taxon>
        <taxon>environmental samples</taxon>
    </lineage>
</organism>
<feature type="transmembrane region" description="Helical" evidence="2">
    <location>
        <begin position="97"/>
        <end position="117"/>
    </location>
</feature>
<feature type="region of interest" description="Disordered" evidence="1">
    <location>
        <begin position="116"/>
        <end position="227"/>
    </location>
</feature>
<evidence type="ECO:0000256" key="2">
    <source>
        <dbReference type="SAM" id="Phobius"/>
    </source>
</evidence>
<protein>
    <submittedName>
        <fullName evidence="3">Uncharacterized protein</fullName>
    </submittedName>
</protein>
<evidence type="ECO:0000313" key="3">
    <source>
        <dbReference type="EMBL" id="CAA9523366.1"/>
    </source>
</evidence>
<dbReference type="AlphaFoldDB" id="A0A6J4TH82"/>
<keyword evidence="2" id="KW-0812">Transmembrane</keyword>
<gene>
    <name evidence="3" type="ORF">AVDCRST_MAG45-2647</name>
</gene>
<keyword evidence="2" id="KW-0472">Membrane</keyword>